<dbReference type="AlphaFoldDB" id="A0A4Y2RCH3"/>
<accession>A0A4Y2RCH3</accession>
<dbReference type="EMBL" id="BGPR01016550">
    <property type="protein sequence ID" value="GBN73427.1"/>
    <property type="molecule type" value="Genomic_DNA"/>
</dbReference>
<organism evidence="2 3">
    <name type="scientific">Araneus ventricosus</name>
    <name type="common">Orbweaver spider</name>
    <name type="synonym">Epeira ventricosa</name>
    <dbReference type="NCBI Taxonomy" id="182803"/>
    <lineage>
        <taxon>Eukaryota</taxon>
        <taxon>Metazoa</taxon>
        <taxon>Ecdysozoa</taxon>
        <taxon>Arthropoda</taxon>
        <taxon>Chelicerata</taxon>
        <taxon>Arachnida</taxon>
        <taxon>Araneae</taxon>
        <taxon>Araneomorphae</taxon>
        <taxon>Entelegynae</taxon>
        <taxon>Araneoidea</taxon>
        <taxon>Araneidae</taxon>
        <taxon>Araneus</taxon>
    </lineage>
</organism>
<reference evidence="2 3" key="1">
    <citation type="journal article" date="2019" name="Sci. Rep.">
        <title>Orb-weaving spider Araneus ventricosus genome elucidates the spidroin gene catalogue.</title>
        <authorList>
            <person name="Kono N."/>
            <person name="Nakamura H."/>
            <person name="Ohtoshi R."/>
            <person name="Moran D.A.P."/>
            <person name="Shinohara A."/>
            <person name="Yoshida Y."/>
            <person name="Fujiwara M."/>
            <person name="Mori M."/>
            <person name="Tomita M."/>
            <person name="Arakawa K."/>
        </authorList>
    </citation>
    <scope>NUCLEOTIDE SEQUENCE [LARGE SCALE GENOMIC DNA]</scope>
</reference>
<gene>
    <name evidence="2" type="ORF">AVEN_186528_1</name>
</gene>
<keyword evidence="3" id="KW-1185">Reference proteome</keyword>
<protein>
    <submittedName>
        <fullName evidence="2">Uncharacterized protein</fullName>
    </submittedName>
</protein>
<dbReference type="Proteomes" id="UP000499080">
    <property type="component" value="Unassembled WGS sequence"/>
</dbReference>
<feature type="region of interest" description="Disordered" evidence="1">
    <location>
        <begin position="25"/>
        <end position="57"/>
    </location>
</feature>
<evidence type="ECO:0000313" key="2">
    <source>
        <dbReference type="EMBL" id="GBN73427.1"/>
    </source>
</evidence>
<proteinExistence type="predicted"/>
<name>A0A4Y2RCH3_ARAVE</name>
<sequence>MVSGPISCLSPGKLKSVFFKDTRVTSFGQEPRNSRPQSAGEDSLSLHALPDSSTPTEDGFYCRRLNTHQDCKWRFNCRDGFRTRQPSSHETEILPRDHRGLDI</sequence>
<evidence type="ECO:0000313" key="3">
    <source>
        <dbReference type="Proteomes" id="UP000499080"/>
    </source>
</evidence>
<feature type="region of interest" description="Disordered" evidence="1">
    <location>
        <begin position="82"/>
        <end position="103"/>
    </location>
</feature>
<comment type="caution">
    <text evidence="2">The sequence shown here is derived from an EMBL/GenBank/DDBJ whole genome shotgun (WGS) entry which is preliminary data.</text>
</comment>
<evidence type="ECO:0000256" key="1">
    <source>
        <dbReference type="SAM" id="MobiDB-lite"/>
    </source>
</evidence>